<dbReference type="InterPro" id="IPR000073">
    <property type="entry name" value="AB_hydrolase_1"/>
</dbReference>
<evidence type="ECO:0000259" key="1">
    <source>
        <dbReference type="Pfam" id="PF00561"/>
    </source>
</evidence>
<dbReference type="GO" id="GO:0016787">
    <property type="term" value="F:hydrolase activity"/>
    <property type="evidence" value="ECO:0007669"/>
    <property type="project" value="UniProtKB-KW"/>
</dbReference>
<comment type="caution">
    <text evidence="2">The sequence shown here is derived from an EMBL/GenBank/DDBJ whole genome shotgun (WGS) entry which is preliminary data.</text>
</comment>
<dbReference type="Gene3D" id="3.40.50.1820">
    <property type="entry name" value="alpha/beta hydrolase"/>
    <property type="match status" value="1"/>
</dbReference>
<organism evidence="2 3">
    <name type="scientific">Seiridium unicorne</name>
    <dbReference type="NCBI Taxonomy" id="138068"/>
    <lineage>
        <taxon>Eukaryota</taxon>
        <taxon>Fungi</taxon>
        <taxon>Dikarya</taxon>
        <taxon>Ascomycota</taxon>
        <taxon>Pezizomycotina</taxon>
        <taxon>Sordariomycetes</taxon>
        <taxon>Xylariomycetidae</taxon>
        <taxon>Amphisphaeriales</taxon>
        <taxon>Sporocadaceae</taxon>
        <taxon>Seiridium</taxon>
    </lineage>
</organism>
<dbReference type="InterPro" id="IPR050266">
    <property type="entry name" value="AB_hydrolase_sf"/>
</dbReference>
<keyword evidence="2" id="KW-0378">Hydrolase</keyword>
<reference evidence="2 3" key="1">
    <citation type="journal article" date="2024" name="J. Plant Pathol.">
        <title>Sequence and assembly of the genome of Seiridium unicorne, isolate CBS 538.82, causal agent of cypress canker disease.</title>
        <authorList>
            <person name="Scali E."/>
            <person name="Rocca G.D."/>
            <person name="Danti R."/>
            <person name="Garbelotto M."/>
            <person name="Barberini S."/>
            <person name="Baroncelli R."/>
            <person name="Emiliani G."/>
        </authorList>
    </citation>
    <scope>NUCLEOTIDE SEQUENCE [LARGE SCALE GENOMIC DNA]</scope>
    <source>
        <strain evidence="2 3">BM-138-508</strain>
    </source>
</reference>
<dbReference type="PANTHER" id="PTHR43798:SF33">
    <property type="entry name" value="HYDROLASE, PUTATIVE (AFU_ORTHOLOGUE AFUA_2G14860)-RELATED"/>
    <property type="match status" value="1"/>
</dbReference>
<dbReference type="EMBL" id="JARVKF010000023">
    <property type="protein sequence ID" value="KAK9425237.1"/>
    <property type="molecule type" value="Genomic_DNA"/>
</dbReference>
<sequence length="278" mass="29803">MKSNFVAKPDGTKLHYLQSGNDTGPVLICLHGLGGSTETFIPLLPRLPQSYKIILLDFPGFGKSPPPTGHPSVGQHVVDLHHVIKSLQEQTNDSDEKKVVIIGHSLGTVIALHFAAENPSIVAGLVLIGSARSASHIPFVRQRMLDMAANTRQNGIEWAAELASKSNFPPLEKRQVDDAIRAEVSKAVAGSDPEAYSLTCEMMVDESHKDPDYSKITCPAVLVAGDLDVISPVERSTGLANLLGSKPCWVEVVMSGHQPILEDAEGVAGAVERLLEKV</sequence>
<gene>
    <name evidence="2" type="ORF">SUNI508_13220</name>
</gene>
<dbReference type="PRINTS" id="PR00111">
    <property type="entry name" value="ABHYDROLASE"/>
</dbReference>
<dbReference type="InterPro" id="IPR029058">
    <property type="entry name" value="AB_hydrolase_fold"/>
</dbReference>
<evidence type="ECO:0000313" key="2">
    <source>
        <dbReference type="EMBL" id="KAK9425237.1"/>
    </source>
</evidence>
<feature type="domain" description="AB hydrolase-1" evidence="1">
    <location>
        <begin position="25"/>
        <end position="154"/>
    </location>
</feature>
<dbReference type="SUPFAM" id="SSF53474">
    <property type="entry name" value="alpha/beta-Hydrolases"/>
    <property type="match status" value="1"/>
</dbReference>
<dbReference type="PANTHER" id="PTHR43798">
    <property type="entry name" value="MONOACYLGLYCEROL LIPASE"/>
    <property type="match status" value="1"/>
</dbReference>
<name>A0ABR2VE95_9PEZI</name>
<accession>A0ABR2VE95</accession>
<protein>
    <submittedName>
        <fullName evidence="2">AB hydrolase-1 domain-containing protein</fullName>
    </submittedName>
</protein>
<keyword evidence="3" id="KW-1185">Reference proteome</keyword>
<dbReference type="Pfam" id="PF00561">
    <property type="entry name" value="Abhydrolase_1"/>
    <property type="match status" value="1"/>
</dbReference>
<dbReference type="Proteomes" id="UP001408356">
    <property type="component" value="Unassembled WGS sequence"/>
</dbReference>
<evidence type="ECO:0000313" key="3">
    <source>
        <dbReference type="Proteomes" id="UP001408356"/>
    </source>
</evidence>
<proteinExistence type="predicted"/>